<evidence type="ECO:0000256" key="1">
    <source>
        <dbReference type="ARBA" id="ARBA00024332"/>
    </source>
</evidence>
<sequence>MGKKGGNKKKEAMEAEMRAAEEEAARLEEERLKVEAEERIKRAEEDKGLLKEETARVAAADEALATQAAEFAPFHANRQKMLDAFGAKEKAAYDWGRISACCPRPDPQHDKEMSGYERGVLAQATTGQLLGDALNTAQNNELVTAEAELYRHRALAEGNAEAADQLRGYQARIRALTETVLDRSTARILHTADKYQNDKGEIQLHDARADFKYALWVNHVKNPRFKQIEVPELHIVAELPKSVALATIAVRLTHRTYCNFHYRCRNELMSVGGVFCVDLLTLPALPKVAKGWTLRTVTPLAHDVSRVPYPIPAAGAPRDQVAASEVDPDAPPVRVTYRLPLDLVLAEPARPRVGWWDEEAAAWTTEGVTDVRIEDGTLTYASVKLTHLALLQSRVAMVTYRKWSMRPTSPGESCIISITPNNARFGNVELEAGDGWCRLVGPNIPELNALRQKKMSSWALLNRLSACGIHLMPEDRDCFFVEIDKKEANLEAAFCKDLALLAPAFMVASSKWNKDISKDDCMVRFAEVTDFDRTLAVDLDKVFAREHDAVKVILRKLKGCVIVNAKDGLETLSPELKVHMADGRDNVGAAAVRSRRDGFDVSLEPLQYSQTTLSLLRGVASERALQRVHSASAPFTENVKNLLLLLRVFTFG</sequence>
<protein>
    <recommendedName>
        <fullName evidence="3">IC97/Casc1 N-terminal domain-containing protein</fullName>
    </recommendedName>
</protein>
<dbReference type="InterPro" id="IPR031826">
    <property type="entry name" value="IC97/Casc1_N"/>
</dbReference>
<evidence type="ECO:0000256" key="2">
    <source>
        <dbReference type="SAM" id="MobiDB-lite"/>
    </source>
</evidence>
<name>A0A7S0XAX3_9CHLO</name>
<feature type="compositionally biased region" description="Basic and acidic residues" evidence="2">
    <location>
        <begin position="8"/>
        <end position="22"/>
    </location>
</feature>
<dbReference type="GO" id="GO:0008017">
    <property type="term" value="F:microtubule binding"/>
    <property type="evidence" value="ECO:0007669"/>
    <property type="project" value="TreeGrafter"/>
</dbReference>
<organism evidence="4">
    <name type="scientific">Mantoniella antarctica</name>
    <dbReference type="NCBI Taxonomy" id="81844"/>
    <lineage>
        <taxon>Eukaryota</taxon>
        <taxon>Viridiplantae</taxon>
        <taxon>Chlorophyta</taxon>
        <taxon>Mamiellophyceae</taxon>
        <taxon>Mamiellales</taxon>
        <taxon>Mamiellaceae</taxon>
        <taxon>Mantoniella</taxon>
    </lineage>
</organism>
<comment type="similarity">
    <text evidence="1">Belongs to the DNAI7 family.</text>
</comment>
<dbReference type="GO" id="GO:0048487">
    <property type="term" value="F:beta-tubulin binding"/>
    <property type="evidence" value="ECO:0007669"/>
    <property type="project" value="TreeGrafter"/>
</dbReference>
<dbReference type="PRINTS" id="PR02043">
    <property type="entry name" value="CANCERSCCP1"/>
</dbReference>
<dbReference type="InterPro" id="IPR023247">
    <property type="entry name" value="IC97/Dnai7-like"/>
</dbReference>
<evidence type="ECO:0000259" key="3">
    <source>
        <dbReference type="Pfam" id="PF15927"/>
    </source>
</evidence>
<reference evidence="4" key="1">
    <citation type="submission" date="2021-01" db="EMBL/GenBank/DDBJ databases">
        <authorList>
            <person name="Corre E."/>
            <person name="Pelletier E."/>
            <person name="Niang G."/>
            <person name="Scheremetjew M."/>
            <person name="Finn R."/>
            <person name="Kale V."/>
            <person name="Holt S."/>
            <person name="Cochrane G."/>
            <person name="Meng A."/>
            <person name="Brown T."/>
            <person name="Cohen L."/>
        </authorList>
    </citation>
    <scope>NUCLEOTIDE SEQUENCE</scope>
    <source>
        <strain evidence="4">SL-175</strain>
    </source>
</reference>
<dbReference type="EMBL" id="HBFC01024482">
    <property type="protein sequence ID" value="CAD8712088.1"/>
    <property type="molecule type" value="Transcribed_RNA"/>
</dbReference>
<dbReference type="Pfam" id="PF15927">
    <property type="entry name" value="Casc1_N"/>
    <property type="match status" value="1"/>
</dbReference>
<accession>A0A7S0XAX3</accession>
<proteinExistence type="inferred from homology"/>
<dbReference type="AlphaFoldDB" id="A0A7S0XAX3"/>
<dbReference type="GO" id="GO:0005930">
    <property type="term" value="C:axoneme"/>
    <property type="evidence" value="ECO:0007669"/>
    <property type="project" value="TreeGrafter"/>
</dbReference>
<dbReference type="PANTHER" id="PTHR20929">
    <property type="entry name" value="LUNG ADENOMA SUSCEPTIBILITY 1-RELATED"/>
    <property type="match status" value="1"/>
</dbReference>
<feature type="domain" description="IC97/Casc1 N-terminal" evidence="3">
    <location>
        <begin position="23"/>
        <end position="224"/>
    </location>
</feature>
<evidence type="ECO:0000313" key="4">
    <source>
        <dbReference type="EMBL" id="CAD8712088.1"/>
    </source>
</evidence>
<dbReference type="PANTHER" id="PTHR20929:SF11">
    <property type="entry name" value="DYNEIN AXONEMAL INTERMEDIATE CHAIN 7"/>
    <property type="match status" value="1"/>
</dbReference>
<gene>
    <name evidence="4" type="ORF">MANT1106_LOCUS14775</name>
</gene>
<feature type="region of interest" description="Disordered" evidence="2">
    <location>
        <begin position="1"/>
        <end position="22"/>
    </location>
</feature>